<dbReference type="Pfam" id="PF04616">
    <property type="entry name" value="Glyco_hydro_43"/>
    <property type="match status" value="1"/>
</dbReference>
<feature type="active site" description="Proton acceptor" evidence="8">
    <location>
        <position position="74"/>
    </location>
</feature>
<dbReference type="SUPFAM" id="SSF75005">
    <property type="entry name" value="Arabinanase/levansucrase/invertase"/>
    <property type="match status" value="1"/>
</dbReference>
<dbReference type="GO" id="GO:0031222">
    <property type="term" value="P:arabinan catabolic process"/>
    <property type="evidence" value="ECO:0007669"/>
    <property type="project" value="UniProtKB-UniPathway"/>
</dbReference>
<accession>A0A7U2I9K8</accession>
<dbReference type="VEuPathDB" id="FungiDB:JI435_060430"/>
<evidence type="ECO:0000256" key="9">
    <source>
        <dbReference type="PIRSR" id="PIRSR606710-2"/>
    </source>
</evidence>
<dbReference type="PANTHER" id="PTHR43301:SF3">
    <property type="entry name" value="ARABINAN ENDO-1,5-ALPHA-L-ARABINOSIDASE A-RELATED"/>
    <property type="match status" value="1"/>
</dbReference>
<name>A0A7U2I9K8_PHANO</name>
<keyword evidence="12" id="KW-1185">Reference proteome</keyword>
<evidence type="ECO:0000256" key="6">
    <source>
        <dbReference type="ARBA" id="ARBA00023295"/>
    </source>
</evidence>
<dbReference type="OrthoDB" id="195678at2759"/>
<dbReference type="UniPathway" id="UPA00667"/>
<evidence type="ECO:0000313" key="11">
    <source>
        <dbReference type="EMBL" id="QRD05771.1"/>
    </source>
</evidence>
<dbReference type="EC" id="3.2.1.99" evidence="4 7"/>
<dbReference type="PIRSF" id="PIRSF026534">
    <property type="entry name" value="Endo_alpha-L-arabinosidase"/>
    <property type="match status" value="1"/>
</dbReference>
<evidence type="ECO:0000256" key="5">
    <source>
        <dbReference type="ARBA" id="ARBA00022801"/>
    </source>
</evidence>
<dbReference type="InterPro" id="IPR006710">
    <property type="entry name" value="Glyco_hydro_43"/>
</dbReference>
<feature type="transmembrane region" description="Helical" evidence="10">
    <location>
        <begin position="12"/>
        <end position="32"/>
    </location>
</feature>
<protein>
    <recommendedName>
        <fullName evidence="4 7">Arabinan endo-1,5-alpha-L-arabinosidase</fullName>
        <ecNumber evidence="4 7">3.2.1.99</ecNumber>
    </recommendedName>
</protein>
<evidence type="ECO:0000256" key="1">
    <source>
        <dbReference type="ARBA" id="ARBA00000375"/>
    </source>
</evidence>
<dbReference type="GO" id="GO:0046558">
    <property type="term" value="F:arabinan endo-1,5-alpha-L-arabinosidase activity"/>
    <property type="evidence" value="ECO:0007669"/>
    <property type="project" value="UniProtKB-EC"/>
</dbReference>
<evidence type="ECO:0000313" key="12">
    <source>
        <dbReference type="Proteomes" id="UP000663193"/>
    </source>
</evidence>
<keyword evidence="10" id="KW-0472">Membrane</keyword>
<dbReference type="PANTHER" id="PTHR43301">
    <property type="entry name" value="ARABINAN ENDO-1,5-ALPHA-L-ARABINOSIDASE"/>
    <property type="match status" value="1"/>
</dbReference>
<keyword evidence="5 7" id="KW-0378">Hydrolase</keyword>
<evidence type="ECO:0000256" key="7">
    <source>
        <dbReference type="PIRNR" id="PIRNR026534"/>
    </source>
</evidence>
<comment type="catalytic activity">
    <reaction evidence="1 7">
        <text>Endohydrolysis of (1-&gt;5)-alpha-arabinofuranosidic linkages in (1-&gt;5)-arabinans.</text>
        <dbReference type="EC" id="3.2.1.99"/>
    </reaction>
</comment>
<reference evidence="12" key="1">
    <citation type="journal article" date="2021" name="BMC Genomics">
        <title>Chromosome-level genome assembly and manually-curated proteome of model necrotroph Parastagonospora nodorum Sn15 reveals a genome-wide trove of candidate effector homologs, and redundancy of virulence-related functions within an accessory chromosome.</title>
        <authorList>
            <person name="Bertazzoni S."/>
            <person name="Jones D.A.B."/>
            <person name="Phan H.T."/>
            <person name="Tan K.-C."/>
            <person name="Hane J.K."/>
        </authorList>
    </citation>
    <scope>NUCLEOTIDE SEQUENCE [LARGE SCALE GENOMIC DNA]</scope>
    <source>
        <strain evidence="12">SN15 / ATCC MYA-4574 / FGSC 10173)</strain>
    </source>
</reference>
<keyword evidence="6 7" id="KW-0326">Glycosidase</keyword>
<evidence type="ECO:0000256" key="3">
    <source>
        <dbReference type="ARBA" id="ARBA00009865"/>
    </source>
</evidence>
<dbReference type="AlphaFoldDB" id="A0A7U2I9K8"/>
<dbReference type="InterPro" id="IPR023296">
    <property type="entry name" value="Glyco_hydro_beta-prop_sf"/>
</dbReference>
<feature type="site" description="Important for catalytic activity, responsible for pKa modulation of the active site Glu and correct orientation of both the proton donor and substrate" evidence="9">
    <location>
        <position position="185"/>
    </location>
</feature>
<organism evidence="11 12">
    <name type="scientific">Phaeosphaeria nodorum (strain SN15 / ATCC MYA-4574 / FGSC 10173)</name>
    <name type="common">Glume blotch fungus</name>
    <name type="synonym">Parastagonospora nodorum</name>
    <dbReference type="NCBI Taxonomy" id="321614"/>
    <lineage>
        <taxon>Eukaryota</taxon>
        <taxon>Fungi</taxon>
        <taxon>Dikarya</taxon>
        <taxon>Ascomycota</taxon>
        <taxon>Pezizomycotina</taxon>
        <taxon>Dothideomycetes</taxon>
        <taxon>Pleosporomycetidae</taxon>
        <taxon>Pleosporales</taxon>
        <taxon>Pleosporineae</taxon>
        <taxon>Phaeosphaeriaceae</taxon>
        <taxon>Parastagonospora</taxon>
    </lineage>
</organism>
<gene>
    <name evidence="11" type="ORF">JI435_060430</name>
</gene>
<evidence type="ECO:0000256" key="4">
    <source>
        <dbReference type="ARBA" id="ARBA00012586"/>
    </source>
</evidence>
<sequence>MEMFQSSTVARFSIAIVISSLITSATFSPLVFHLTRSVPVVRARPQAAVVLPPSISGIYPDPEPCRGNCSWVHDPSIVYDDNKYWRFTTSGNIAISTSRFLQGPWKYQGALLHNGTSIHLRDDQDIWAPSIVKRDETWYCHYSVSFIGSQHSEIGVATSTSLSPGSWTDHGAIGLPQNSRYNLIDPFVFQESRDSPAYFTFGSYWSGIQQIEMNNHDELLAWGGDERDIRTIISNTTANFAVQEGAIVYKNEEFFYVFFSVGQCCRRDFELALPGDEYHIVVCRAERIIGPYFDREGRNCLTQNGGTTVLASHGDMYAPGGQGVMLDPKSERTVVYYHYVKKSVGFEAGDFFFGFNYLDWRDGWPYVVSSSD</sequence>
<comment type="pathway">
    <text evidence="2 7">Glycan metabolism; L-arabinan degradation.</text>
</comment>
<keyword evidence="10" id="KW-1133">Transmembrane helix</keyword>
<keyword evidence="10" id="KW-0812">Transmembrane</keyword>
<dbReference type="OMA" id="QDIWAPS"/>
<evidence type="ECO:0000256" key="2">
    <source>
        <dbReference type="ARBA" id="ARBA00004834"/>
    </source>
</evidence>
<dbReference type="Gene3D" id="2.115.10.20">
    <property type="entry name" value="Glycosyl hydrolase domain, family 43"/>
    <property type="match status" value="1"/>
</dbReference>
<comment type="similarity">
    <text evidence="3 7">Belongs to the glycosyl hydrolase 43 family.</text>
</comment>
<dbReference type="InterPro" id="IPR050727">
    <property type="entry name" value="GH43_arabinanases"/>
</dbReference>
<dbReference type="Proteomes" id="UP000663193">
    <property type="component" value="Chromosome 19"/>
</dbReference>
<dbReference type="CDD" id="cd18831">
    <property type="entry name" value="GH43_AnAbnA-like"/>
    <property type="match status" value="1"/>
</dbReference>
<proteinExistence type="inferred from homology"/>
<evidence type="ECO:0000256" key="10">
    <source>
        <dbReference type="SAM" id="Phobius"/>
    </source>
</evidence>
<evidence type="ECO:0000256" key="8">
    <source>
        <dbReference type="PIRSR" id="PIRSR606710-1"/>
    </source>
</evidence>
<feature type="active site" description="Proton donor" evidence="8">
    <location>
        <position position="244"/>
    </location>
</feature>
<dbReference type="InterPro" id="IPR016840">
    <property type="entry name" value="Glyco_hydro_43_endo_a_Ara-ase"/>
</dbReference>
<dbReference type="EMBL" id="CP069041">
    <property type="protein sequence ID" value="QRD05771.1"/>
    <property type="molecule type" value="Genomic_DNA"/>
</dbReference>